<evidence type="ECO:0000256" key="2">
    <source>
        <dbReference type="ARBA" id="ARBA00004141"/>
    </source>
</evidence>
<dbReference type="FunFam" id="1.10.357.140:FF:000008">
    <property type="entry name" value="4-hydroxybenzoate octaprenyltransferase"/>
    <property type="match status" value="1"/>
</dbReference>
<proteinExistence type="inferred from homology"/>
<sequence>MGKANGSVSSTTTGDINEHIQFIEIPQYQPPKSGILAHVPASWVPYGELMRIDKPTGIYLFYFPHLFGTLYVVASAGSDVSISHLLWANLKLLLGTVFMRAAACAWNDNLDREYDRKVRRCRLRPLARGALTPYQGYVFTAVLTVIAAAFLLALPTLCHIIAIPSIALLILYPFTKRFTDFPQLILGFQVAIGILLGMAAVDPDAINNGRYSKEGVASFYLMNVAWTLVYDTVYAQQDVEDDAKAGVRSMAVRFRNGPRLLLTVVVLAQMALLGLTGKLQGFGAGYFSVACGGTLLSMIWMLGTIDLKQPAECMWWFKNGCWLVGLSISGGLALEAFS</sequence>
<dbReference type="CDD" id="cd13959">
    <property type="entry name" value="PT_UbiA_COQ2"/>
    <property type="match status" value="1"/>
</dbReference>
<evidence type="ECO:0000256" key="1">
    <source>
        <dbReference type="ARBA" id="ARBA00001946"/>
    </source>
</evidence>
<reference evidence="10 11" key="1">
    <citation type="journal article" date="2018" name="Front. Microbiol.">
        <title>Genome-Wide Analysis of Corynespora cassiicola Leaf Fall Disease Putative Effectors.</title>
        <authorList>
            <person name="Lopez D."/>
            <person name="Ribeiro S."/>
            <person name="Label P."/>
            <person name="Fumanal B."/>
            <person name="Venisse J.S."/>
            <person name="Kohler A."/>
            <person name="de Oliveira R.R."/>
            <person name="Labutti K."/>
            <person name="Lipzen A."/>
            <person name="Lail K."/>
            <person name="Bauer D."/>
            <person name="Ohm R.A."/>
            <person name="Barry K.W."/>
            <person name="Spatafora J."/>
            <person name="Grigoriev I.V."/>
            <person name="Martin F.M."/>
            <person name="Pujade-Renaud V."/>
        </authorList>
    </citation>
    <scope>NUCLEOTIDE SEQUENCE [LARGE SCALE GENOMIC DNA]</scope>
    <source>
        <strain evidence="10 11">Philippines</strain>
    </source>
</reference>
<comment type="catalytic activity">
    <reaction evidence="9">
        <text>an all-trans-polyprenyl diphosphate + 4-hydroxybenzoate = a 4-hydroxy-3-(all-trans-polyprenyl)benzoate + diphosphate</text>
        <dbReference type="Rhea" id="RHEA:44504"/>
        <dbReference type="Rhea" id="RHEA-COMP:9514"/>
        <dbReference type="Rhea" id="RHEA-COMP:9564"/>
        <dbReference type="ChEBI" id="CHEBI:17879"/>
        <dbReference type="ChEBI" id="CHEBI:33019"/>
        <dbReference type="ChEBI" id="CHEBI:58914"/>
        <dbReference type="ChEBI" id="CHEBI:78396"/>
        <dbReference type="EC" id="2.5.1.39"/>
    </reaction>
</comment>
<comment type="function">
    <text evidence="9">Catalyzes the prenylation of para-hydroxybenzoate (PHB) with an all-trans polyprenyl group. Mediates the second step in the final reaction sequence of coenzyme Q (CoQ) biosynthesis, which is the condensation of the polyisoprenoid side chain with PHB, generating the first membrane-bound Q intermediate.</text>
</comment>
<evidence type="ECO:0000256" key="5">
    <source>
        <dbReference type="ARBA" id="ARBA00022679"/>
    </source>
</evidence>
<organism evidence="10 11">
    <name type="scientific">Corynespora cassiicola Philippines</name>
    <dbReference type="NCBI Taxonomy" id="1448308"/>
    <lineage>
        <taxon>Eukaryota</taxon>
        <taxon>Fungi</taxon>
        <taxon>Dikarya</taxon>
        <taxon>Ascomycota</taxon>
        <taxon>Pezizomycotina</taxon>
        <taxon>Dothideomycetes</taxon>
        <taxon>Pleosporomycetidae</taxon>
        <taxon>Pleosporales</taxon>
        <taxon>Corynesporascaceae</taxon>
        <taxon>Corynespora</taxon>
    </lineage>
</organism>
<evidence type="ECO:0000256" key="4">
    <source>
        <dbReference type="ARBA" id="ARBA00005985"/>
    </source>
</evidence>
<evidence type="ECO:0000256" key="7">
    <source>
        <dbReference type="ARBA" id="ARBA00022989"/>
    </source>
</evidence>
<dbReference type="OrthoDB" id="18170at2759"/>
<keyword evidence="6 9" id="KW-0812">Transmembrane</keyword>
<keyword evidence="9" id="KW-0999">Mitochondrion inner membrane</keyword>
<evidence type="ECO:0000256" key="6">
    <source>
        <dbReference type="ARBA" id="ARBA00022692"/>
    </source>
</evidence>
<name>A0A2T2PD93_CORCC</name>
<keyword evidence="8 9" id="KW-0472">Membrane</keyword>
<feature type="transmembrane region" description="Helical" evidence="9">
    <location>
        <begin position="86"/>
        <end position="106"/>
    </location>
</feature>
<accession>A0A2T2PD93</accession>
<dbReference type="Gene3D" id="1.10.357.140">
    <property type="entry name" value="UbiA prenyltransferase"/>
    <property type="match status" value="1"/>
</dbReference>
<dbReference type="InterPro" id="IPR006370">
    <property type="entry name" value="HB_polyprenyltransferase-like"/>
</dbReference>
<dbReference type="GO" id="GO:0005743">
    <property type="term" value="C:mitochondrial inner membrane"/>
    <property type="evidence" value="ECO:0007669"/>
    <property type="project" value="UniProtKB-SubCell"/>
</dbReference>
<feature type="transmembrane region" description="Helical" evidence="9">
    <location>
        <begin position="126"/>
        <end position="146"/>
    </location>
</feature>
<keyword evidence="9" id="KW-0414">Isoprene biosynthesis</keyword>
<feature type="transmembrane region" description="Helical" evidence="9">
    <location>
        <begin position="284"/>
        <end position="303"/>
    </location>
</feature>
<protein>
    <recommendedName>
        <fullName evidence="9">4-hydroxybenzoate polyprenyltransferase, mitochondrial</fullName>
        <shortName evidence="9">4-HB polyprenyltransferase</shortName>
        <ecNumber evidence="9">2.5.1.39</ecNumber>
    </recommendedName>
    <alternativeName>
        <fullName evidence="9">Para-hydroxybenzoate--polyprenyltransferase</fullName>
        <shortName evidence="9">PHB:PPT</shortName>
        <shortName evidence="9">PHB:polyprenyltransferase</shortName>
    </alternativeName>
</protein>
<comment type="cofactor">
    <cofactor evidence="1 9">
        <name>Mg(2+)</name>
        <dbReference type="ChEBI" id="CHEBI:18420"/>
    </cofactor>
</comment>
<feature type="transmembrane region" description="Helical" evidence="9">
    <location>
        <begin position="57"/>
        <end position="74"/>
    </location>
</feature>
<evidence type="ECO:0000256" key="9">
    <source>
        <dbReference type="HAMAP-Rule" id="MF_03189"/>
    </source>
</evidence>
<dbReference type="InterPro" id="IPR000537">
    <property type="entry name" value="UbiA_prenyltransferase"/>
</dbReference>
<dbReference type="InterPro" id="IPR044878">
    <property type="entry name" value="UbiA_sf"/>
</dbReference>
<keyword evidence="9" id="KW-0496">Mitochondrion</keyword>
<dbReference type="PANTHER" id="PTHR11048">
    <property type="entry name" value="PRENYLTRANSFERASES"/>
    <property type="match status" value="1"/>
</dbReference>
<comment type="subcellular location">
    <subcellularLocation>
        <location evidence="2">Membrane</location>
        <topology evidence="2">Multi-pass membrane protein</topology>
    </subcellularLocation>
    <subcellularLocation>
        <location evidence="9">Mitochondrion inner membrane</location>
        <topology evidence="9">Multi-pass membrane protein</topology>
        <orientation evidence="9">Matrix side</orientation>
    </subcellularLocation>
</comment>
<comment type="pathway">
    <text evidence="9">Cofactor biosynthesis; ubiquinone biosynthesis.</text>
</comment>
<dbReference type="GO" id="GO:0008299">
    <property type="term" value="P:isoprenoid biosynthetic process"/>
    <property type="evidence" value="ECO:0007669"/>
    <property type="project" value="UniProtKB-UniRule"/>
</dbReference>
<dbReference type="HAMAP" id="MF_01635">
    <property type="entry name" value="UbiA"/>
    <property type="match status" value="1"/>
</dbReference>
<evidence type="ECO:0000256" key="8">
    <source>
        <dbReference type="ARBA" id="ARBA00023136"/>
    </source>
</evidence>
<evidence type="ECO:0000313" key="10">
    <source>
        <dbReference type="EMBL" id="PSN75620.1"/>
    </source>
</evidence>
<evidence type="ECO:0000313" key="11">
    <source>
        <dbReference type="Proteomes" id="UP000240883"/>
    </source>
</evidence>
<dbReference type="AlphaFoldDB" id="A0A2T2PD93"/>
<dbReference type="EC" id="2.5.1.39" evidence="9"/>
<keyword evidence="9" id="KW-0831">Ubiquinone biosynthesis</keyword>
<dbReference type="FunFam" id="1.20.120.1780:FF:000001">
    <property type="entry name" value="4-hydroxybenzoate octaprenyltransferase"/>
    <property type="match status" value="1"/>
</dbReference>
<dbReference type="GO" id="GO:0008412">
    <property type="term" value="F:4-hydroxybenzoate polyprenyltransferase activity"/>
    <property type="evidence" value="ECO:0007669"/>
    <property type="project" value="UniProtKB-EC"/>
</dbReference>
<keyword evidence="11" id="KW-1185">Reference proteome</keyword>
<dbReference type="Pfam" id="PF01040">
    <property type="entry name" value="UbiA"/>
    <property type="match status" value="1"/>
</dbReference>
<comment type="pathway">
    <text evidence="3">Secondary metabolite biosynthesis.</text>
</comment>
<keyword evidence="7 9" id="KW-1133">Transmembrane helix</keyword>
<evidence type="ECO:0000256" key="3">
    <source>
        <dbReference type="ARBA" id="ARBA00005179"/>
    </source>
</evidence>
<feature type="transmembrane region" description="Helical" evidence="9">
    <location>
        <begin position="184"/>
        <end position="201"/>
    </location>
</feature>
<feature type="transmembrane region" description="Helical" evidence="9">
    <location>
        <begin position="260"/>
        <end position="277"/>
    </location>
</feature>
<comment type="similarity">
    <text evidence="4 9">Belongs to the UbiA prenyltransferase family.</text>
</comment>
<dbReference type="STRING" id="1448308.A0A2T2PD93"/>
<dbReference type="InterPro" id="IPR039653">
    <property type="entry name" value="Prenyltransferase"/>
</dbReference>
<dbReference type="Gene3D" id="1.20.120.1780">
    <property type="entry name" value="UbiA prenyltransferase"/>
    <property type="match status" value="1"/>
</dbReference>
<dbReference type="Proteomes" id="UP000240883">
    <property type="component" value="Unassembled WGS sequence"/>
</dbReference>
<feature type="transmembrane region" description="Helical" evidence="9">
    <location>
        <begin position="152"/>
        <end position="172"/>
    </location>
</feature>
<dbReference type="GO" id="GO:0006744">
    <property type="term" value="P:ubiquinone biosynthetic process"/>
    <property type="evidence" value="ECO:0007669"/>
    <property type="project" value="UniProtKB-UniRule"/>
</dbReference>
<dbReference type="UniPathway" id="UPA00232"/>
<dbReference type="EMBL" id="KZ678128">
    <property type="protein sequence ID" value="PSN75620.1"/>
    <property type="molecule type" value="Genomic_DNA"/>
</dbReference>
<gene>
    <name evidence="10" type="ORF">BS50DRAFT_568218</name>
</gene>
<dbReference type="PANTHER" id="PTHR11048:SF28">
    <property type="entry name" value="4-HYDROXYBENZOATE POLYPRENYLTRANSFERASE, MITOCHONDRIAL"/>
    <property type="match status" value="1"/>
</dbReference>
<keyword evidence="5 9" id="KW-0808">Transferase</keyword>
<feature type="transmembrane region" description="Helical" evidence="9">
    <location>
        <begin position="315"/>
        <end position="337"/>
    </location>
</feature>